<accession>A0A238JGL2</accession>
<protein>
    <submittedName>
        <fullName evidence="2">NADPH azoreductase</fullName>
        <ecNumber evidence="2">1.7.1.6</ecNumber>
    </submittedName>
</protein>
<name>A0A238JGL2_9RHOB</name>
<dbReference type="AlphaFoldDB" id="A0A238JGL2"/>
<keyword evidence="3" id="KW-1185">Reference proteome</keyword>
<dbReference type="EC" id="1.7.1.6" evidence="2"/>
<feature type="domain" description="NADPH-dependent FMN reductase-like" evidence="1">
    <location>
        <begin position="5"/>
        <end position="145"/>
    </location>
</feature>
<dbReference type="Gene3D" id="3.40.50.360">
    <property type="match status" value="1"/>
</dbReference>
<dbReference type="InterPro" id="IPR050712">
    <property type="entry name" value="NAD(P)H-dep_reductase"/>
</dbReference>
<sequence>MSALKLVGISGALRAGSTNTLFVKEAARLFGEAEFALGDIRFPLYDGDLESSEGIPAEVQATADLIAGADAIIVSTPEYNKSLPGVLKNAFDWISRVEGNPWQDKPVAIISAAAGRAGGERAQVATREALVYSQPRFVTGPEIGLAQSFNQFDESGALTNERTIENLQVLMDKLRAEAERA</sequence>
<evidence type="ECO:0000313" key="2">
    <source>
        <dbReference type="EMBL" id="SMX29820.1"/>
    </source>
</evidence>
<dbReference type="InterPro" id="IPR005025">
    <property type="entry name" value="FMN_Rdtase-like_dom"/>
</dbReference>
<dbReference type="PANTHER" id="PTHR30543">
    <property type="entry name" value="CHROMATE REDUCTASE"/>
    <property type="match status" value="1"/>
</dbReference>
<dbReference type="GO" id="GO:0010181">
    <property type="term" value="F:FMN binding"/>
    <property type="evidence" value="ECO:0007669"/>
    <property type="project" value="TreeGrafter"/>
</dbReference>
<reference evidence="3" key="1">
    <citation type="submission" date="2017-05" db="EMBL/GenBank/DDBJ databases">
        <authorList>
            <person name="Rodrigo-Torres L."/>
            <person name="Arahal R. D."/>
            <person name="Lucena T."/>
        </authorList>
    </citation>
    <scope>NUCLEOTIDE SEQUENCE [LARGE SCALE GENOMIC DNA]</scope>
    <source>
        <strain evidence="3">CECT 8649</strain>
    </source>
</reference>
<dbReference type="RefSeq" id="WP_099248417.1">
    <property type="nucleotide sequence ID" value="NZ_FXXP01000003.1"/>
</dbReference>
<dbReference type="Pfam" id="PF03358">
    <property type="entry name" value="FMN_red"/>
    <property type="match status" value="1"/>
</dbReference>
<dbReference type="InterPro" id="IPR029039">
    <property type="entry name" value="Flavoprotein-like_sf"/>
</dbReference>
<organism evidence="2 3">
    <name type="scientific">Pelagimonas phthalicica</name>
    <dbReference type="NCBI Taxonomy" id="1037362"/>
    <lineage>
        <taxon>Bacteria</taxon>
        <taxon>Pseudomonadati</taxon>
        <taxon>Pseudomonadota</taxon>
        <taxon>Alphaproteobacteria</taxon>
        <taxon>Rhodobacterales</taxon>
        <taxon>Roseobacteraceae</taxon>
        <taxon>Pelagimonas</taxon>
    </lineage>
</organism>
<dbReference type="PANTHER" id="PTHR30543:SF21">
    <property type="entry name" value="NAD(P)H-DEPENDENT FMN REDUCTASE LOT6"/>
    <property type="match status" value="1"/>
</dbReference>
<dbReference type="GO" id="GO:0005829">
    <property type="term" value="C:cytosol"/>
    <property type="evidence" value="ECO:0007669"/>
    <property type="project" value="TreeGrafter"/>
</dbReference>
<proteinExistence type="predicted"/>
<dbReference type="Proteomes" id="UP000225972">
    <property type="component" value="Unassembled WGS sequence"/>
</dbReference>
<keyword evidence="2" id="KW-0560">Oxidoreductase</keyword>
<dbReference type="SUPFAM" id="SSF52218">
    <property type="entry name" value="Flavoproteins"/>
    <property type="match status" value="1"/>
</dbReference>
<dbReference type="GO" id="GO:0050446">
    <property type="term" value="F:azobenzene reductase (NADP+) activity"/>
    <property type="evidence" value="ECO:0007669"/>
    <property type="project" value="UniProtKB-EC"/>
</dbReference>
<dbReference type="OrthoDB" id="9812295at2"/>
<dbReference type="EMBL" id="FXXP01000003">
    <property type="protein sequence ID" value="SMX29820.1"/>
    <property type="molecule type" value="Genomic_DNA"/>
</dbReference>
<evidence type="ECO:0000259" key="1">
    <source>
        <dbReference type="Pfam" id="PF03358"/>
    </source>
</evidence>
<evidence type="ECO:0000313" key="3">
    <source>
        <dbReference type="Proteomes" id="UP000225972"/>
    </source>
</evidence>
<gene>
    <name evidence="2" type="primary">azr</name>
    <name evidence="2" type="ORF">TRP8649_03959</name>
</gene>